<dbReference type="AlphaFoldDB" id="A0ABD0JN02"/>
<feature type="transmembrane region" description="Helical" evidence="9">
    <location>
        <begin position="375"/>
        <end position="400"/>
    </location>
</feature>
<comment type="pathway">
    <text evidence="2">Protein modification; protein glycosylation.</text>
</comment>
<feature type="transmembrane region" description="Helical" evidence="9">
    <location>
        <begin position="338"/>
        <end position="363"/>
    </location>
</feature>
<dbReference type="PANTHER" id="PTHR13117">
    <property type="entry name" value="ENDOPLASMIC RETICULUM MULTISPAN TRANSMEMBRANE PROTEIN-RELATED"/>
    <property type="match status" value="1"/>
</dbReference>
<feature type="transmembrane region" description="Helical" evidence="9">
    <location>
        <begin position="467"/>
        <end position="485"/>
    </location>
</feature>
<dbReference type="EMBL" id="JACVVK020000379">
    <property type="protein sequence ID" value="KAK7476317.1"/>
    <property type="molecule type" value="Genomic_DNA"/>
</dbReference>
<feature type="transmembrane region" description="Helical" evidence="9">
    <location>
        <begin position="118"/>
        <end position="141"/>
    </location>
</feature>
<evidence type="ECO:0000256" key="9">
    <source>
        <dbReference type="RuleBase" id="RU365067"/>
    </source>
</evidence>
<comment type="similarity">
    <text evidence="3 9">Belongs to the RFT1 family.</text>
</comment>
<evidence type="ECO:0000256" key="4">
    <source>
        <dbReference type="ARBA" id="ARBA00022692"/>
    </source>
</evidence>
<keyword evidence="11" id="KW-1185">Reference proteome</keyword>
<evidence type="ECO:0000256" key="3">
    <source>
        <dbReference type="ARBA" id="ARBA00010288"/>
    </source>
</evidence>
<dbReference type="Proteomes" id="UP001519460">
    <property type="component" value="Unassembled WGS sequence"/>
</dbReference>
<keyword evidence="7 9" id="KW-0472">Membrane</keyword>
<evidence type="ECO:0000313" key="11">
    <source>
        <dbReference type="Proteomes" id="UP001519460"/>
    </source>
</evidence>
<evidence type="ECO:0000256" key="5">
    <source>
        <dbReference type="ARBA" id="ARBA00022824"/>
    </source>
</evidence>
<evidence type="ECO:0000256" key="1">
    <source>
        <dbReference type="ARBA" id="ARBA00004477"/>
    </source>
</evidence>
<proteinExistence type="inferred from homology"/>
<feature type="transmembrane region" description="Helical" evidence="9">
    <location>
        <begin position="45"/>
        <end position="62"/>
    </location>
</feature>
<gene>
    <name evidence="10" type="ORF">BaRGS_00032435</name>
</gene>
<keyword evidence="4 9" id="KW-0812">Transmembrane</keyword>
<reference evidence="10 11" key="1">
    <citation type="journal article" date="2023" name="Sci. Data">
        <title>Genome assembly of the Korean intertidal mud-creeper Batillaria attramentaria.</title>
        <authorList>
            <person name="Patra A.K."/>
            <person name="Ho P.T."/>
            <person name="Jun S."/>
            <person name="Lee S.J."/>
            <person name="Kim Y."/>
            <person name="Won Y.J."/>
        </authorList>
    </citation>
    <scope>NUCLEOTIDE SEQUENCE [LARGE SCALE GENOMIC DNA]</scope>
    <source>
        <strain evidence="10">Wonlab-2016</strain>
    </source>
</reference>
<dbReference type="GO" id="GO:0005789">
    <property type="term" value="C:endoplasmic reticulum membrane"/>
    <property type="evidence" value="ECO:0007669"/>
    <property type="project" value="UniProtKB-SubCell"/>
</dbReference>
<feature type="transmembrane region" description="Helical" evidence="9">
    <location>
        <begin position="435"/>
        <end position="455"/>
    </location>
</feature>
<keyword evidence="5" id="KW-0256">Endoplasmic reticulum</keyword>
<keyword evidence="6 9" id="KW-1133">Transmembrane helix</keyword>
<feature type="transmembrane region" description="Helical" evidence="9">
    <location>
        <begin position="298"/>
        <end position="326"/>
    </location>
</feature>
<feature type="transmembrane region" description="Helical" evidence="9">
    <location>
        <begin position="153"/>
        <end position="174"/>
    </location>
</feature>
<evidence type="ECO:0000313" key="10">
    <source>
        <dbReference type="EMBL" id="KAK7476317.1"/>
    </source>
</evidence>
<comment type="subcellular location">
    <subcellularLocation>
        <location evidence="1 9">Endoplasmic reticulum membrane</location>
        <topology evidence="1 9">Multi-pass membrane protein</topology>
    </subcellularLocation>
</comment>
<protein>
    <recommendedName>
        <fullName evidence="9">Protein RFT1 homolog</fullName>
    </recommendedName>
</protein>
<organism evidence="10 11">
    <name type="scientific">Batillaria attramentaria</name>
    <dbReference type="NCBI Taxonomy" id="370345"/>
    <lineage>
        <taxon>Eukaryota</taxon>
        <taxon>Metazoa</taxon>
        <taxon>Spiralia</taxon>
        <taxon>Lophotrochozoa</taxon>
        <taxon>Mollusca</taxon>
        <taxon>Gastropoda</taxon>
        <taxon>Caenogastropoda</taxon>
        <taxon>Sorbeoconcha</taxon>
        <taxon>Cerithioidea</taxon>
        <taxon>Batillariidae</taxon>
        <taxon>Batillaria</taxon>
    </lineage>
</organism>
<feature type="transmembrane region" description="Helical" evidence="9">
    <location>
        <begin position="406"/>
        <end position="423"/>
    </location>
</feature>
<dbReference type="Pfam" id="PF04506">
    <property type="entry name" value="Rft-1"/>
    <property type="match status" value="2"/>
</dbReference>
<dbReference type="InterPro" id="IPR007594">
    <property type="entry name" value="RFT1"/>
</dbReference>
<evidence type="ECO:0000256" key="6">
    <source>
        <dbReference type="ARBA" id="ARBA00022989"/>
    </source>
</evidence>
<sequence length="507" mass="56829">MEASKVLASTAKATSYNMVLQLMIRMMTFLLNAVVLRFISRDLLGVVNVRLTLLYSTILFLTKEAFDRACLSRAEGRDWRHVVNLMWCTAPLAVVWSLLLSSVWLYLLETPDPALVPYYSVGVVTFAVSSCIEVLAEPLFVTGQAFLFVKLKVLSLGISQAIKVALTVALVLWLPHWGLISFSIAQIISSISYAVIYYGYFARYVTHDLKKDDDQRFPLSSLRDFFPQPVPGKPFLDGSLTHLTWSFFKQSFLKQILTEGERYVMTFFDVLSFADQGKCTYYIIYHDAISLSSSVLGVLLKIVTLIGSIILVFGYSNSFLALYIYGGETLSGGTGPTLLRWYCLYVLVIAINGTTEGFVFATMSKEQVDKYNKKMLVFSVVFLTMAWYLTRLIGSVGFILANCLNMTARIVHSIIFIHGYFAGSRYRPLLQLMPSIPVLIVLVVSLVVTAVSEVYFCYQGNLSGKAVHIGISGICLATVAAVIYLTEQRMVRLIREHAFQKKQTKES</sequence>
<feature type="transmembrane region" description="Helical" evidence="9">
    <location>
        <begin position="180"/>
        <end position="201"/>
    </location>
</feature>
<accession>A0ABD0JN02</accession>
<dbReference type="PANTHER" id="PTHR13117:SF5">
    <property type="entry name" value="PROTEIN RFT1 HOMOLOG"/>
    <property type="match status" value="1"/>
</dbReference>
<comment type="function">
    <text evidence="8 9">Intramembrane glycolipid transporter that operates in the biosynthetic pathway of dolichol-linked oligosaccharides, the glycan precursors employed in protein asparagine (N)-glycosylation. The sequential addition of sugars to dolichol pyrophosphate produces dolichol-linked oligosaccharides containing fourteen sugars, including two GlcNAcs, nine mannoses and three glucoses. Once assembled, the oligosaccharide is transferred from the lipid to nascent proteins by oligosaccharyltransferases. The assembly of dolichol-linked oligosaccharides begins on the cytosolic side of the endoplasmic reticulum membrane and finishes in its lumen. RFT1 could mediate the translocation of the cytosolically oriented intermediate DolPP-GlcNAc2Man5, produced by ALG11, into the ER lumen where dolichol-linked oligosaccharides assembly continues. However, the intramembrane lipid transporter activity could not be confirmed in vitro.</text>
</comment>
<comment type="caution">
    <text evidence="10">The sequence shown here is derived from an EMBL/GenBank/DDBJ whole genome shotgun (WGS) entry which is preliminary data.</text>
</comment>
<name>A0ABD0JN02_9CAEN</name>
<feature type="transmembrane region" description="Helical" evidence="9">
    <location>
        <begin position="82"/>
        <end position="106"/>
    </location>
</feature>
<feature type="transmembrane region" description="Helical" evidence="9">
    <location>
        <begin position="22"/>
        <end position="39"/>
    </location>
</feature>
<evidence type="ECO:0000256" key="7">
    <source>
        <dbReference type="ARBA" id="ARBA00023136"/>
    </source>
</evidence>
<evidence type="ECO:0000256" key="8">
    <source>
        <dbReference type="ARBA" id="ARBA00045912"/>
    </source>
</evidence>
<evidence type="ECO:0000256" key="2">
    <source>
        <dbReference type="ARBA" id="ARBA00004922"/>
    </source>
</evidence>